<dbReference type="PROSITE" id="PS51299">
    <property type="entry name" value="HTH_APSES"/>
    <property type="match status" value="1"/>
</dbReference>
<dbReference type="GO" id="GO:0070197">
    <property type="term" value="P:meiotic attachment of telomere to nuclear envelope"/>
    <property type="evidence" value="ECO:0007669"/>
    <property type="project" value="InterPro"/>
</dbReference>
<feature type="region of interest" description="Disordered" evidence="4">
    <location>
        <begin position="321"/>
        <end position="387"/>
    </location>
</feature>
<dbReference type="SUPFAM" id="SSF54616">
    <property type="entry name" value="DNA-binding domain of Mlu1-box binding protein MBP1"/>
    <property type="match status" value="1"/>
</dbReference>
<dbReference type="InterPro" id="IPR037548">
    <property type="entry name" value="Bqt4"/>
</dbReference>
<dbReference type="PANTHER" id="PTHR38044">
    <property type="entry name" value="BOUQUET FORMATION PROTEIN 4"/>
    <property type="match status" value="1"/>
</dbReference>
<comment type="caution">
    <text evidence="6">The sequence shown here is derived from an EMBL/GenBank/DDBJ whole genome shotgun (WGS) entry which is preliminary data.</text>
</comment>
<dbReference type="Proteomes" id="UP000782241">
    <property type="component" value="Unassembled WGS sequence"/>
</dbReference>
<dbReference type="PANTHER" id="PTHR38044:SF1">
    <property type="entry name" value="BOUQUET FORMATION PROTEIN 4"/>
    <property type="match status" value="1"/>
</dbReference>
<sequence length="582" mass="63594">MSSSSSHGAAAKRVNLNPCQFPRVLSQPSSSLGCSRAGHSEAQGTPESQVIFGGVVHPEDRPREPAQQGHWQTLDAIKHLICATLISALFPQDLSRILPFPTLHLIFFSPSIYGIGTAKVACFLINFIAWSAIDVFQGFLFLLDEISPALTRIASYKMAPQHERVLPAKNNPLMTESVPDHADLVARRRLGQTKLTPKMVGTGDAEHAALGVFDYAHLRAPLPKGIVSGIFKSSPNSYFLMRRSFDGYISATGMFKASFPYAEASDEEAERKYVKSLPSTSHEETAGNIWIPPEHALILAEEYKIAPWIRALLDPSKINVTTPPDSPAKSIVPPPKFDPIKASQPVLAPPTPSTISRSTRSRRSASPTKSTRRAPASPRKRSTRAKAEVVETIVEQTDLVNGASEMDAKVEETRQGDIVLQSTEFEPAIVLEPREEDPKVRVHIEEGITTDDAGVETKRTITEVELPLPTAGEPPTAEEIAHMMEAAKEMVQKSKADIHAEDGDEQQEAPGSAKKSKRKAGDISLGDKDEEETETTPELQPRSKKVKTETQLRKEKVKNRALLGLGATVAVGALVPWLMNFI</sequence>
<proteinExistence type="predicted"/>
<dbReference type="GO" id="GO:0048315">
    <property type="term" value="P:conidium formation"/>
    <property type="evidence" value="ECO:0007669"/>
    <property type="project" value="UniProtKB-KW"/>
</dbReference>
<evidence type="ECO:0000256" key="3">
    <source>
        <dbReference type="ARBA" id="ARBA00023321"/>
    </source>
</evidence>
<keyword evidence="2" id="KW-0749">Sporulation</keyword>
<feature type="domain" description="HTH APSES-type" evidence="5">
    <location>
        <begin position="217"/>
        <end position="324"/>
    </location>
</feature>
<evidence type="ECO:0000256" key="4">
    <source>
        <dbReference type="SAM" id="MobiDB-lite"/>
    </source>
</evidence>
<dbReference type="InterPro" id="IPR036887">
    <property type="entry name" value="HTH_APSES_sf"/>
</dbReference>
<dbReference type="Gene3D" id="3.10.260.10">
    <property type="entry name" value="Transcription regulator HTH, APSES-type DNA-binding domain"/>
    <property type="match status" value="1"/>
</dbReference>
<dbReference type="GO" id="GO:1990862">
    <property type="term" value="C:nuclear membrane complex Bqt3-Bqt4"/>
    <property type="evidence" value="ECO:0007669"/>
    <property type="project" value="InterPro"/>
</dbReference>
<accession>A0A9P7GWN3</accession>
<keyword evidence="3" id="KW-0183">Conidiation</keyword>
<feature type="compositionally biased region" description="Low complexity" evidence="4">
    <location>
        <begin position="353"/>
        <end position="369"/>
    </location>
</feature>
<dbReference type="InterPro" id="IPR003163">
    <property type="entry name" value="Tscrpt_reg_HTH_APSES-type"/>
</dbReference>
<dbReference type="InterPro" id="IPR018004">
    <property type="entry name" value="KilA/APSES_HTH"/>
</dbReference>
<gene>
    <name evidence="6" type="ORF">KAF25_010533</name>
</gene>
<dbReference type="GO" id="GO:0030435">
    <property type="term" value="P:sporulation resulting in formation of a cellular spore"/>
    <property type="evidence" value="ECO:0007669"/>
    <property type="project" value="UniProtKB-KW"/>
</dbReference>
<dbReference type="AlphaFoldDB" id="A0A9P7GWN3"/>
<evidence type="ECO:0000313" key="6">
    <source>
        <dbReference type="EMBL" id="KAG5658352.1"/>
    </source>
</evidence>
<evidence type="ECO:0000256" key="2">
    <source>
        <dbReference type="ARBA" id="ARBA00022969"/>
    </source>
</evidence>
<dbReference type="SMART" id="SM01252">
    <property type="entry name" value="KilA-N"/>
    <property type="match status" value="1"/>
</dbReference>
<evidence type="ECO:0000259" key="5">
    <source>
        <dbReference type="PROSITE" id="PS51299"/>
    </source>
</evidence>
<dbReference type="FunFam" id="3.10.260.10:FF:000002">
    <property type="entry name" value="APSES transcription factor, putative"/>
    <property type="match status" value="1"/>
</dbReference>
<comment type="subcellular location">
    <subcellularLocation>
        <location evidence="1">Nucleus</location>
    </subcellularLocation>
</comment>
<evidence type="ECO:0000256" key="1">
    <source>
        <dbReference type="ARBA" id="ARBA00004123"/>
    </source>
</evidence>
<dbReference type="GO" id="GO:0003677">
    <property type="term" value="F:DNA binding"/>
    <property type="evidence" value="ECO:0007669"/>
    <property type="project" value="InterPro"/>
</dbReference>
<dbReference type="EMBL" id="JAGPUO010000014">
    <property type="protein sequence ID" value="KAG5658352.1"/>
    <property type="molecule type" value="Genomic_DNA"/>
</dbReference>
<feature type="region of interest" description="Disordered" evidence="4">
    <location>
        <begin position="489"/>
        <end position="557"/>
    </location>
</feature>
<keyword evidence="7" id="KW-1185">Reference proteome</keyword>
<reference evidence="6" key="1">
    <citation type="submission" date="2021-04" db="EMBL/GenBank/DDBJ databases">
        <title>Draft genome of Fusarium avenaceum strain F156N33, isolated from an atmospheric sample in Virginia.</title>
        <authorList>
            <person name="Yang S."/>
            <person name="Vinatzer B.A."/>
            <person name="Coleman J."/>
        </authorList>
    </citation>
    <scope>NUCLEOTIDE SEQUENCE</scope>
    <source>
        <strain evidence="6">F156N33</strain>
    </source>
</reference>
<protein>
    <recommendedName>
        <fullName evidence="5">HTH APSES-type domain-containing protein</fullName>
    </recommendedName>
</protein>
<feature type="compositionally biased region" description="Basic and acidic residues" evidence="4">
    <location>
        <begin position="489"/>
        <end position="501"/>
    </location>
</feature>
<name>A0A9P7GWN3_9HYPO</name>
<dbReference type="GO" id="GO:0044820">
    <property type="term" value="P:mitotic telomere tethering at nuclear periphery"/>
    <property type="evidence" value="ECO:0007669"/>
    <property type="project" value="TreeGrafter"/>
</dbReference>
<organism evidence="6 7">
    <name type="scientific">Fusarium avenaceum</name>
    <dbReference type="NCBI Taxonomy" id="40199"/>
    <lineage>
        <taxon>Eukaryota</taxon>
        <taxon>Fungi</taxon>
        <taxon>Dikarya</taxon>
        <taxon>Ascomycota</taxon>
        <taxon>Pezizomycotina</taxon>
        <taxon>Sordariomycetes</taxon>
        <taxon>Hypocreomycetidae</taxon>
        <taxon>Hypocreales</taxon>
        <taxon>Nectriaceae</taxon>
        <taxon>Fusarium</taxon>
        <taxon>Fusarium tricinctum species complex</taxon>
    </lineage>
</organism>
<evidence type="ECO:0000313" key="7">
    <source>
        <dbReference type="Proteomes" id="UP000782241"/>
    </source>
</evidence>